<dbReference type="InterPro" id="IPR035940">
    <property type="entry name" value="CAP_sf"/>
</dbReference>
<dbReference type="PRINTS" id="PR00837">
    <property type="entry name" value="V5TPXLIKE"/>
</dbReference>
<dbReference type="WBParaSite" id="MCU_004822-RA">
    <property type="protein sequence ID" value="MCU_004822-RA"/>
    <property type="gene ID" value="MCU_004822"/>
</dbReference>
<dbReference type="InterPro" id="IPR014044">
    <property type="entry name" value="CAP_dom"/>
</dbReference>
<keyword evidence="1" id="KW-0732">Signal</keyword>
<evidence type="ECO:0000256" key="1">
    <source>
        <dbReference type="SAM" id="SignalP"/>
    </source>
</evidence>
<dbReference type="InterPro" id="IPR018244">
    <property type="entry name" value="Allrgn_V5/Tpx1_CS"/>
</dbReference>
<name>A0A5K3F4B1_MESCO</name>
<dbReference type="SMART" id="SM00198">
    <property type="entry name" value="SCP"/>
    <property type="match status" value="1"/>
</dbReference>
<evidence type="ECO:0000313" key="3">
    <source>
        <dbReference type="WBParaSite" id="MCU_004822-RA"/>
    </source>
</evidence>
<dbReference type="Pfam" id="PF00188">
    <property type="entry name" value="CAP"/>
    <property type="match status" value="1"/>
</dbReference>
<dbReference type="PROSITE" id="PS01010">
    <property type="entry name" value="CRISP_2"/>
    <property type="match status" value="1"/>
</dbReference>
<feature type="signal peptide" evidence="1">
    <location>
        <begin position="1"/>
        <end position="16"/>
    </location>
</feature>
<feature type="chain" id="PRO_5024273829" evidence="1">
    <location>
        <begin position="17"/>
        <end position="202"/>
    </location>
</feature>
<organism evidence="3">
    <name type="scientific">Mesocestoides corti</name>
    <name type="common">Flatworm</name>
    <dbReference type="NCBI Taxonomy" id="53468"/>
    <lineage>
        <taxon>Eukaryota</taxon>
        <taxon>Metazoa</taxon>
        <taxon>Spiralia</taxon>
        <taxon>Lophotrochozoa</taxon>
        <taxon>Platyhelminthes</taxon>
        <taxon>Cestoda</taxon>
        <taxon>Eucestoda</taxon>
        <taxon>Cyclophyllidea</taxon>
        <taxon>Mesocestoididae</taxon>
        <taxon>Mesocestoides</taxon>
    </lineage>
</organism>
<dbReference type="PANTHER" id="PTHR10334">
    <property type="entry name" value="CYSTEINE-RICH SECRETORY PROTEIN-RELATED"/>
    <property type="match status" value="1"/>
</dbReference>
<feature type="domain" description="SCP" evidence="2">
    <location>
        <begin position="22"/>
        <end position="167"/>
    </location>
</feature>
<dbReference type="Gene3D" id="3.40.33.10">
    <property type="entry name" value="CAP"/>
    <property type="match status" value="1"/>
</dbReference>
<dbReference type="InterPro" id="IPR001283">
    <property type="entry name" value="CRISP-related"/>
</dbReference>
<protein>
    <submittedName>
        <fullName evidence="3">SCP domain-containing protein</fullName>
    </submittedName>
</protein>
<sequence>MLRLLEILLLASYVMAQVPTQAERRAILQYHNQIRQKVQPPASNMKLMGYSLKMEKLAMEWASQCRWEHPDPKFYTQYEGIGQNLALRGGPKQTFTKMAEGWYNEVKHYNYSSNYCSRVCGHYTQMVWASTTVVGCAMHRCDSLRPSWPKPVYLMACQYAPGGNYIGEWPYKSGRSCSECPAGYSCSQNQCVRLLYKPKRRQ</sequence>
<proteinExistence type="predicted"/>
<dbReference type="GO" id="GO:0005576">
    <property type="term" value="C:extracellular region"/>
    <property type="evidence" value="ECO:0007669"/>
    <property type="project" value="InterPro"/>
</dbReference>
<dbReference type="AlphaFoldDB" id="A0A5K3F4B1"/>
<evidence type="ECO:0000259" key="2">
    <source>
        <dbReference type="SMART" id="SM00198"/>
    </source>
</evidence>
<dbReference type="PROSITE" id="PS01009">
    <property type="entry name" value="CRISP_1"/>
    <property type="match status" value="1"/>
</dbReference>
<dbReference type="SUPFAM" id="SSF55797">
    <property type="entry name" value="PR-1-like"/>
    <property type="match status" value="1"/>
</dbReference>
<accession>A0A5K3F4B1</accession>
<reference evidence="3" key="1">
    <citation type="submission" date="2019-11" db="UniProtKB">
        <authorList>
            <consortium name="WormBaseParasite"/>
        </authorList>
    </citation>
    <scope>IDENTIFICATION</scope>
</reference>